<dbReference type="InterPro" id="IPR001633">
    <property type="entry name" value="EAL_dom"/>
</dbReference>
<dbReference type="SUPFAM" id="SSF141868">
    <property type="entry name" value="EAL domain-like"/>
    <property type="match status" value="1"/>
</dbReference>
<dbReference type="Proteomes" id="UP001243009">
    <property type="component" value="Unassembled WGS sequence"/>
</dbReference>
<dbReference type="InterPro" id="IPR029787">
    <property type="entry name" value="Nucleotide_cyclase"/>
</dbReference>
<dbReference type="PROSITE" id="PS50887">
    <property type="entry name" value="GGDEF"/>
    <property type="match status" value="1"/>
</dbReference>
<dbReference type="RefSeq" id="WP_305105811.1">
    <property type="nucleotide sequence ID" value="NZ_JAUTWS010000022.1"/>
</dbReference>
<organism evidence="4 5">
    <name type="scientific">Paracraurococcus lichenis</name>
    <dbReference type="NCBI Taxonomy" id="3064888"/>
    <lineage>
        <taxon>Bacteria</taxon>
        <taxon>Pseudomonadati</taxon>
        <taxon>Pseudomonadota</taxon>
        <taxon>Alphaproteobacteria</taxon>
        <taxon>Acetobacterales</taxon>
        <taxon>Roseomonadaceae</taxon>
        <taxon>Paracraurococcus</taxon>
    </lineage>
</organism>
<feature type="transmembrane region" description="Helical" evidence="1">
    <location>
        <begin position="33"/>
        <end position="58"/>
    </location>
</feature>
<evidence type="ECO:0000259" key="2">
    <source>
        <dbReference type="PROSITE" id="PS50883"/>
    </source>
</evidence>
<evidence type="ECO:0000256" key="1">
    <source>
        <dbReference type="SAM" id="Phobius"/>
    </source>
</evidence>
<dbReference type="InterPro" id="IPR052155">
    <property type="entry name" value="Biofilm_reg_signaling"/>
</dbReference>
<keyword evidence="1" id="KW-1133">Transmembrane helix</keyword>
<dbReference type="EMBL" id="JAUTWS010000022">
    <property type="protein sequence ID" value="MDO9710951.1"/>
    <property type="molecule type" value="Genomic_DNA"/>
</dbReference>
<dbReference type="SUPFAM" id="SSF55073">
    <property type="entry name" value="Nucleotide cyclase"/>
    <property type="match status" value="1"/>
</dbReference>
<gene>
    <name evidence="4" type="ORF">Q7A36_21550</name>
</gene>
<dbReference type="Pfam" id="PF00563">
    <property type="entry name" value="EAL"/>
    <property type="match status" value="1"/>
</dbReference>
<feature type="domain" description="EAL" evidence="2">
    <location>
        <begin position="374"/>
        <end position="624"/>
    </location>
</feature>
<dbReference type="InterPro" id="IPR035919">
    <property type="entry name" value="EAL_sf"/>
</dbReference>
<dbReference type="SMART" id="SM00052">
    <property type="entry name" value="EAL"/>
    <property type="match status" value="1"/>
</dbReference>
<keyword evidence="5" id="KW-1185">Reference proteome</keyword>
<keyword evidence="1" id="KW-0472">Membrane</keyword>
<dbReference type="Gene3D" id="3.30.70.270">
    <property type="match status" value="1"/>
</dbReference>
<evidence type="ECO:0000259" key="3">
    <source>
        <dbReference type="PROSITE" id="PS50887"/>
    </source>
</evidence>
<dbReference type="Pfam" id="PF00990">
    <property type="entry name" value="GGDEF"/>
    <property type="match status" value="1"/>
</dbReference>
<dbReference type="InterPro" id="IPR000160">
    <property type="entry name" value="GGDEF_dom"/>
</dbReference>
<reference evidence="4 5" key="1">
    <citation type="submission" date="2023-08" db="EMBL/GenBank/DDBJ databases">
        <title>The draft genome sequence of Paracraurococcus sp. LOR1-02.</title>
        <authorList>
            <person name="Kingkaew E."/>
            <person name="Tanasupawat S."/>
        </authorList>
    </citation>
    <scope>NUCLEOTIDE SEQUENCE [LARGE SCALE GENOMIC DNA]</scope>
    <source>
        <strain evidence="4 5">LOR1-02</strain>
    </source>
</reference>
<dbReference type="SMART" id="SM00267">
    <property type="entry name" value="GGDEF"/>
    <property type="match status" value="1"/>
</dbReference>
<keyword evidence="1" id="KW-0812">Transmembrane</keyword>
<name>A0ABT9E465_9PROT</name>
<protein>
    <submittedName>
        <fullName evidence="4">EAL domain-containing protein</fullName>
    </submittedName>
</protein>
<dbReference type="Gene3D" id="3.20.20.450">
    <property type="entry name" value="EAL domain"/>
    <property type="match status" value="1"/>
</dbReference>
<dbReference type="PROSITE" id="PS50883">
    <property type="entry name" value="EAL"/>
    <property type="match status" value="1"/>
</dbReference>
<dbReference type="PANTHER" id="PTHR44757">
    <property type="entry name" value="DIGUANYLATE CYCLASE DGCP"/>
    <property type="match status" value="1"/>
</dbReference>
<evidence type="ECO:0000313" key="4">
    <source>
        <dbReference type="EMBL" id="MDO9710951.1"/>
    </source>
</evidence>
<accession>A0ABT9E465</accession>
<feature type="domain" description="GGDEF" evidence="3">
    <location>
        <begin position="231"/>
        <end position="365"/>
    </location>
</feature>
<dbReference type="CDD" id="cd01949">
    <property type="entry name" value="GGDEF"/>
    <property type="match status" value="1"/>
</dbReference>
<sequence>MSFPALALPRLLPQAWALLSQRMTVKTPAADVAKVVTLLAGLAALVIALTLPAAYLFAAHGRLQGALETSATLHAAEVVELARQNPAFWEFDGLRIATPAEAASGRAAERRRVFDAHGRLVLEAAEEAELAWPVLTWRAPIHDAGTLLGETEAARSVRAELGIALALALASALLGGAIFVVLRVVPLRLLQRALDRAAYLAAHDLLTGLPNRGIFGDRLRQALALSRRNGQPLAVFCLDLDRFKEVNDTLGHAAGDKLLREVSRRLTACLRDSDTLARLGGDEFAVIQPRVAQAQDAEVLARRLIAAIEPPVDLDGQQVTVGVSIGIALSQPDQADEPQQLLKNADLALYQVKEKGRGDFCFFATEMNQRLLERRALEADLRRALGEGEFRLHYQPQIDLPTGRVIGAEALLRWTCPGRGNVPPDAFIPLAEETGLIAQIGAWTLQEACRQAVTWPEELGVAVNVSAVQFRLPGLYEAVAAALATTGLRPSRLELEITEGVLLRDTDETLAMLDRVRRLGVKIAMDDFGTGYSSLGYLQKFSFDKIKIDRGFIRSLGQNVNSEAIVRAVVGITRSLGVRANAEGVETDDQARLLLAEGCGEVQGYLFGKPMPAEDFRIFFSRQIAA</sequence>
<dbReference type="CDD" id="cd01948">
    <property type="entry name" value="EAL"/>
    <property type="match status" value="1"/>
</dbReference>
<dbReference type="NCBIfam" id="TIGR00254">
    <property type="entry name" value="GGDEF"/>
    <property type="match status" value="1"/>
</dbReference>
<dbReference type="InterPro" id="IPR043128">
    <property type="entry name" value="Rev_trsase/Diguanyl_cyclase"/>
</dbReference>
<comment type="caution">
    <text evidence="4">The sequence shown here is derived from an EMBL/GenBank/DDBJ whole genome shotgun (WGS) entry which is preliminary data.</text>
</comment>
<dbReference type="PANTHER" id="PTHR44757:SF2">
    <property type="entry name" value="BIOFILM ARCHITECTURE MAINTENANCE PROTEIN MBAA"/>
    <property type="match status" value="1"/>
</dbReference>
<evidence type="ECO:0000313" key="5">
    <source>
        <dbReference type="Proteomes" id="UP001243009"/>
    </source>
</evidence>
<proteinExistence type="predicted"/>
<feature type="transmembrane region" description="Helical" evidence="1">
    <location>
        <begin position="161"/>
        <end position="182"/>
    </location>
</feature>